<comment type="caution">
    <text evidence="2">The sequence shown here is derived from an EMBL/GenBank/DDBJ whole genome shotgun (WGS) entry which is preliminary data.</text>
</comment>
<keyword evidence="3" id="KW-1185">Reference proteome</keyword>
<evidence type="ECO:0000313" key="3">
    <source>
        <dbReference type="Proteomes" id="UP001481677"/>
    </source>
</evidence>
<feature type="domain" description="D-glutamate cyclase-like C-terminal" evidence="1">
    <location>
        <begin position="56"/>
        <end position="324"/>
    </location>
</feature>
<dbReference type="InterPro" id="IPR025504">
    <property type="entry name" value="GLUCM_C"/>
</dbReference>
<proteinExistence type="predicted"/>
<protein>
    <submittedName>
        <fullName evidence="2">Glutamate cyclase domain-containing protein</fullName>
    </submittedName>
</protein>
<dbReference type="Pfam" id="PF14336">
    <property type="entry name" value="GLUCM-like_C"/>
    <property type="match status" value="1"/>
</dbReference>
<sequence length="339" mass="35524">MLSFDDIQEIGERIDRLMTVEIRPLKGGLPSNYVVPMYEACRRFHGQPLSTLAAQRITGVLTPGATVFIATGAGVAPRLPQGETDGPVGAGALAFALMKAFDARVVFVTETAHRAPVESVARELMSMLPDSQPVVTECFGLGLQHGLERASSLSRKYRPSAVIFVERDGPNREGFFHGVRGDCRGPDDVGHVYLLADCARDEGILSIGIGDGGNEVGFGRVRDQITAVHPLGAKSHAGHASGVVTVTPTDVVVSASVSNWGAYGVAAAMAAIRLEPQALYSTDYDNRLLQACVAAGARDGATSRSNMAVDGISASGHAAFLQMLHSVVSVSIGSSSTHG</sequence>
<dbReference type="PANTHER" id="PTHR32022">
    <property type="entry name" value="D-GLUTAMATE CYCLASE, MITOCHONDRIAL"/>
    <property type="match status" value="1"/>
</dbReference>
<evidence type="ECO:0000313" key="2">
    <source>
        <dbReference type="EMBL" id="MEM5343405.1"/>
    </source>
</evidence>
<evidence type="ECO:0000259" key="1">
    <source>
        <dbReference type="Pfam" id="PF14336"/>
    </source>
</evidence>
<dbReference type="RefSeq" id="WP_342959229.1">
    <property type="nucleotide sequence ID" value="NZ_JAZHFZ010000024.1"/>
</dbReference>
<accession>A0ABU9R8M6</accession>
<dbReference type="PANTHER" id="PTHR32022:SF10">
    <property type="entry name" value="D-GLUTAMATE CYCLASE, MITOCHONDRIAL"/>
    <property type="match status" value="1"/>
</dbReference>
<dbReference type="Gene3D" id="3.90.1640.20">
    <property type="entry name" value="TON_0340"/>
    <property type="match status" value="1"/>
</dbReference>
<organism evidence="2 3">
    <name type="scientific">Paraburkholderia azotifigens</name>
    <dbReference type="NCBI Taxonomy" id="2057004"/>
    <lineage>
        <taxon>Bacteria</taxon>
        <taxon>Pseudomonadati</taxon>
        <taxon>Pseudomonadota</taxon>
        <taxon>Betaproteobacteria</taxon>
        <taxon>Burkholderiales</taxon>
        <taxon>Burkholderiaceae</taxon>
        <taxon>Paraburkholderia</taxon>
    </lineage>
</organism>
<dbReference type="Proteomes" id="UP001481677">
    <property type="component" value="Unassembled WGS sequence"/>
</dbReference>
<name>A0ABU9R8M6_9BURK</name>
<dbReference type="EMBL" id="JAZHGA010000023">
    <property type="protein sequence ID" value="MEM5343405.1"/>
    <property type="molecule type" value="Genomic_DNA"/>
</dbReference>
<reference evidence="2 3" key="1">
    <citation type="submission" date="2024-01" db="EMBL/GenBank/DDBJ databases">
        <title>The diversity of rhizobia nodulating Mimosa spp. in eleven states of Brazil covering several biomes is determined by host plant, location, and edaphic factors.</title>
        <authorList>
            <person name="Rouws L."/>
            <person name="Barauna A."/>
            <person name="Beukes C."/>
            <person name="De Faria S.M."/>
            <person name="Gross E."/>
            <person name="Dos Reis Junior F.B."/>
            <person name="Simon M."/>
            <person name="Maluk M."/>
            <person name="Odee D.W."/>
            <person name="Kenicer G."/>
            <person name="Young J.P.W."/>
            <person name="Reis V.M."/>
            <person name="Zilli J."/>
            <person name="James E.K."/>
        </authorList>
    </citation>
    <scope>NUCLEOTIDE SEQUENCE [LARGE SCALE GENOMIC DNA]</scope>
    <source>
        <strain evidence="2 3">JPY530</strain>
    </source>
</reference>
<gene>
    <name evidence="2" type="ORF">V4C56_27755</name>
</gene>